<dbReference type="InterPro" id="IPR005334">
    <property type="entry name" value="Tctex-1-like"/>
</dbReference>
<dbReference type="GO" id="GO:0005868">
    <property type="term" value="C:cytoplasmic dynein complex"/>
    <property type="evidence" value="ECO:0007669"/>
    <property type="project" value="TreeGrafter"/>
</dbReference>
<dbReference type="InterPro" id="IPR038586">
    <property type="entry name" value="Tctex-1-like_sf"/>
</dbReference>
<dbReference type="Gene3D" id="3.30.1140.40">
    <property type="entry name" value="Tctex-1"/>
    <property type="match status" value="1"/>
</dbReference>
<gene>
    <name evidence="2" type="ORF">GBAR_LOCUS28029</name>
</gene>
<dbReference type="PANTHER" id="PTHR21255">
    <property type="entry name" value="T-COMPLEX-ASSOCIATED-TESTIS-EXPRESSED 1/ DYNEIN LIGHT CHAIN"/>
    <property type="match status" value="1"/>
</dbReference>
<dbReference type="AlphaFoldDB" id="A0AA35XG61"/>
<comment type="similarity">
    <text evidence="1">Belongs to the dynein light chain Tctex-type family.</text>
</comment>
<evidence type="ECO:0000313" key="2">
    <source>
        <dbReference type="EMBL" id="CAI8051161.1"/>
    </source>
</evidence>
<accession>A0AA35XG61</accession>
<organism evidence="2 3">
    <name type="scientific">Geodia barretti</name>
    <name type="common">Barrett's horny sponge</name>
    <dbReference type="NCBI Taxonomy" id="519541"/>
    <lineage>
        <taxon>Eukaryota</taxon>
        <taxon>Metazoa</taxon>
        <taxon>Porifera</taxon>
        <taxon>Demospongiae</taxon>
        <taxon>Heteroscleromorpha</taxon>
        <taxon>Tetractinellida</taxon>
        <taxon>Astrophorina</taxon>
        <taxon>Geodiidae</taxon>
        <taxon>Geodia</taxon>
    </lineage>
</organism>
<dbReference type="FunFam" id="3.30.1140.40:FF:000003">
    <property type="entry name" value="tctex1 domain-containing protein 2"/>
    <property type="match status" value="1"/>
</dbReference>
<comment type="caution">
    <text evidence="2">The sequence shown here is derived from an EMBL/GenBank/DDBJ whole genome shotgun (WGS) entry which is preliminary data.</text>
</comment>
<dbReference type="Proteomes" id="UP001174909">
    <property type="component" value="Unassembled WGS sequence"/>
</dbReference>
<dbReference type="EMBL" id="CASHTH010003906">
    <property type="protein sequence ID" value="CAI8051161.1"/>
    <property type="molecule type" value="Genomic_DNA"/>
</dbReference>
<proteinExistence type="inferred from homology"/>
<dbReference type="GO" id="GO:0007018">
    <property type="term" value="P:microtubule-based movement"/>
    <property type="evidence" value="ECO:0007669"/>
    <property type="project" value="TreeGrafter"/>
</dbReference>
<protein>
    <submittedName>
        <fullName evidence="2">Dynein light chain Tctex-type protein 2B</fullName>
    </submittedName>
</protein>
<evidence type="ECO:0000313" key="3">
    <source>
        <dbReference type="Proteomes" id="UP001174909"/>
    </source>
</evidence>
<sequence length="124" mass="14618">MTEDSRAATGTYTIRPRFEQKFRPQVVEKLIHAILVEGLSDKQYSQDLCKTWTEQISDSIKTKLKELNLDRYKYVVQVVIGEQRGEGVKMNCRCFWDSDTDNYARDIFMNVSHYPNPRNQFQCI</sequence>
<dbReference type="PANTHER" id="PTHR21255:SF7">
    <property type="entry name" value="DYNEIN LIGHT CHAIN TCTEX-TYPE PROTEIN 2B"/>
    <property type="match status" value="1"/>
</dbReference>
<dbReference type="GO" id="GO:0045505">
    <property type="term" value="F:dynein intermediate chain binding"/>
    <property type="evidence" value="ECO:0007669"/>
    <property type="project" value="TreeGrafter"/>
</dbReference>
<reference evidence="2" key="1">
    <citation type="submission" date="2023-03" db="EMBL/GenBank/DDBJ databases">
        <authorList>
            <person name="Steffen K."/>
            <person name="Cardenas P."/>
        </authorList>
    </citation>
    <scope>NUCLEOTIDE SEQUENCE</scope>
</reference>
<dbReference type="CDD" id="cd21459">
    <property type="entry name" value="DLC-like_TCTEX1D2"/>
    <property type="match status" value="1"/>
</dbReference>
<keyword evidence="3" id="KW-1185">Reference proteome</keyword>
<name>A0AA35XG61_GEOBA</name>
<dbReference type="GO" id="GO:0005737">
    <property type="term" value="C:cytoplasm"/>
    <property type="evidence" value="ECO:0007669"/>
    <property type="project" value="TreeGrafter"/>
</dbReference>
<evidence type="ECO:0000256" key="1">
    <source>
        <dbReference type="ARBA" id="ARBA00005361"/>
    </source>
</evidence>
<dbReference type="Pfam" id="PF03645">
    <property type="entry name" value="Tctex-1"/>
    <property type="match status" value="1"/>
</dbReference>